<gene>
    <name evidence="1" type="ordered locus">PB2503_03552</name>
</gene>
<dbReference type="STRING" id="314260.PB2503_03552"/>
<evidence type="ECO:0000313" key="1">
    <source>
        <dbReference type="EMBL" id="ADM08785.1"/>
    </source>
</evidence>
<dbReference type="KEGG" id="pbr:PB2503_03552"/>
<reference evidence="1 2" key="2">
    <citation type="journal article" date="2011" name="J. Bacteriol.">
        <title>Complete genome sequence of strain HTCC2503T of Parvularcula bermudensis, the type species of the order "Parvularculales" in the class Alphaproteobacteria.</title>
        <authorList>
            <person name="Oh H.M."/>
            <person name="Kang I."/>
            <person name="Vergin K.L."/>
            <person name="Kang D."/>
            <person name="Rhee K.H."/>
            <person name="Giovannoni S.J."/>
            <person name="Cho J.C."/>
        </authorList>
    </citation>
    <scope>NUCLEOTIDE SEQUENCE [LARGE SCALE GENOMIC DNA]</scope>
    <source>
        <strain evidence="2">ATCC BAA-594 / HTCC2503 / KCTC 12087</strain>
    </source>
</reference>
<dbReference type="AlphaFoldDB" id="E0TDN0"/>
<name>E0TDN0_PARBH</name>
<proteinExistence type="predicted"/>
<keyword evidence="2" id="KW-1185">Reference proteome</keyword>
<protein>
    <submittedName>
        <fullName evidence="1">Uncharacterized protein</fullName>
    </submittedName>
</protein>
<evidence type="ECO:0000313" key="2">
    <source>
        <dbReference type="Proteomes" id="UP000001302"/>
    </source>
</evidence>
<dbReference type="EMBL" id="CP002156">
    <property type="protein sequence ID" value="ADM08785.1"/>
    <property type="molecule type" value="Genomic_DNA"/>
</dbReference>
<dbReference type="eggNOG" id="ENOG502ZUQU">
    <property type="taxonomic scope" value="Bacteria"/>
</dbReference>
<organism evidence="1 2">
    <name type="scientific">Parvularcula bermudensis (strain ATCC BAA-594 / HTCC2503 / KCTC 12087)</name>
    <dbReference type="NCBI Taxonomy" id="314260"/>
    <lineage>
        <taxon>Bacteria</taxon>
        <taxon>Pseudomonadati</taxon>
        <taxon>Pseudomonadota</taxon>
        <taxon>Alphaproteobacteria</taxon>
        <taxon>Parvularculales</taxon>
        <taxon>Parvularculaceae</taxon>
        <taxon>Parvularcula</taxon>
    </lineage>
</organism>
<dbReference type="Proteomes" id="UP000001302">
    <property type="component" value="Chromosome"/>
</dbReference>
<accession>E0TDN0</accession>
<reference evidence="2" key="1">
    <citation type="submission" date="2010-08" db="EMBL/GenBank/DDBJ databases">
        <title>Genome sequence of Parvularcula bermudensis HTCC2503.</title>
        <authorList>
            <person name="Kang D.-M."/>
            <person name="Oh H.-M."/>
            <person name="Cho J.-C."/>
        </authorList>
    </citation>
    <scope>NUCLEOTIDE SEQUENCE [LARGE SCALE GENOMIC DNA]</scope>
    <source>
        <strain evidence="2">ATCC BAA-594 / HTCC2503 / KCTC 12087</strain>
    </source>
</reference>
<dbReference type="HOGENOM" id="CLU_2754223_0_0_5"/>
<sequence length="70" mass="8494">MPSRRTISEEEIEDGLNVVARLIDRYGDVYWPVFERLERELEQRRSRSARVKSRLNREQYQIQNVDILSQ</sequence>